<reference evidence="3 4" key="1">
    <citation type="submission" date="2020-07" db="EMBL/GenBank/DDBJ databases">
        <title>Halophilic bacteria isolated from french cheeses.</title>
        <authorList>
            <person name="Kothe C.I."/>
            <person name="Farah-Kraiem B."/>
            <person name="Renault P."/>
            <person name="Dridi B."/>
        </authorList>
    </citation>
    <scope>NUCLEOTIDE SEQUENCE [LARGE SCALE GENOMIC DNA]</scope>
    <source>
        <strain evidence="3 4">FME1</strain>
    </source>
</reference>
<evidence type="ECO:0000256" key="1">
    <source>
        <dbReference type="SAM" id="MobiDB-lite"/>
    </source>
</evidence>
<feature type="compositionally biased region" description="Basic residues" evidence="1">
    <location>
        <begin position="72"/>
        <end position="88"/>
    </location>
</feature>
<feature type="region of interest" description="Disordered" evidence="1">
    <location>
        <begin position="59"/>
        <end position="111"/>
    </location>
</feature>
<dbReference type="Pfam" id="PF12728">
    <property type="entry name" value="HTH_17"/>
    <property type="match status" value="1"/>
</dbReference>
<name>A0ABR9EXR4_9GAMM</name>
<dbReference type="EMBL" id="RRZD01000002">
    <property type="protein sequence ID" value="MBE0399012.1"/>
    <property type="molecule type" value="Genomic_DNA"/>
</dbReference>
<accession>A0ABR9EXR4</accession>
<proteinExistence type="predicted"/>
<evidence type="ECO:0000313" key="4">
    <source>
        <dbReference type="Proteomes" id="UP001645039"/>
    </source>
</evidence>
<dbReference type="InterPro" id="IPR010093">
    <property type="entry name" value="SinI_DNA-bd"/>
</dbReference>
<evidence type="ECO:0000259" key="2">
    <source>
        <dbReference type="Pfam" id="PF12728"/>
    </source>
</evidence>
<keyword evidence="4" id="KW-1185">Reference proteome</keyword>
<gene>
    <name evidence="3" type="ORF">EI168_02670</name>
</gene>
<feature type="domain" description="Helix-turn-helix" evidence="2">
    <location>
        <begin position="6"/>
        <end position="46"/>
    </location>
</feature>
<sequence>MKALVTYREAAEMLSVSHWTVRTMVREGRLNATGEGKGRRVTMGSILRLGELDAAAFEETSHAAPDAQSRGKTARHHVQGNPRGKKHARDPSQASNSLDELLQKLTTAPKK</sequence>
<dbReference type="NCBIfam" id="TIGR01764">
    <property type="entry name" value="excise"/>
    <property type="match status" value="1"/>
</dbReference>
<evidence type="ECO:0000313" key="3">
    <source>
        <dbReference type="EMBL" id="MBE0399012.1"/>
    </source>
</evidence>
<protein>
    <submittedName>
        <fullName evidence="3">Helix-turn-helix domain-containing protein</fullName>
    </submittedName>
</protein>
<organism evidence="3 4">
    <name type="scientific">Halomonas casei</name>
    <dbReference type="NCBI Taxonomy" id="2742613"/>
    <lineage>
        <taxon>Bacteria</taxon>
        <taxon>Pseudomonadati</taxon>
        <taxon>Pseudomonadota</taxon>
        <taxon>Gammaproteobacteria</taxon>
        <taxon>Oceanospirillales</taxon>
        <taxon>Halomonadaceae</taxon>
        <taxon>Halomonas</taxon>
    </lineage>
</organism>
<dbReference type="RefSeq" id="WP_192535892.1">
    <property type="nucleotide sequence ID" value="NZ_CP189763.1"/>
</dbReference>
<dbReference type="Proteomes" id="UP001645039">
    <property type="component" value="Unassembled WGS sequence"/>
</dbReference>
<dbReference type="InterPro" id="IPR041657">
    <property type="entry name" value="HTH_17"/>
</dbReference>
<comment type="caution">
    <text evidence="3">The sequence shown here is derived from an EMBL/GenBank/DDBJ whole genome shotgun (WGS) entry which is preliminary data.</text>
</comment>